<dbReference type="EMBL" id="QUSF01000010">
    <property type="protein sequence ID" value="RLW05968.1"/>
    <property type="molecule type" value="Genomic_DNA"/>
</dbReference>
<name>A0A3L8SS86_CHLGU</name>
<dbReference type="InterPro" id="IPR052096">
    <property type="entry name" value="Endocannabinoid_amidase"/>
</dbReference>
<dbReference type="GO" id="GO:0004040">
    <property type="term" value="F:amidase activity"/>
    <property type="evidence" value="ECO:0007669"/>
    <property type="project" value="TreeGrafter"/>
</dbReference>
<dbReference type="Proteomes" id="UP000276834">
    <property type="component" value="Unassembled WGS sequence"/>
</dbReference>
<gene>
    <name evidence="1" type="ORF">DV515_00004775</name>
</gene>
<dbReference type="InterPro" id="IPR036928">
    <property type="entry name" value="AS_sf"/>
</dbReference>
<dbReference type="AlphaFoldDB" id="A0A3L8SS86"/>
<accession>A0A3L8SS86</accession>
<dbReference type="PANTHER" id="PTHR45847">
    <property type="entry name" value="FATTY ACID AMIDE HYDROLASE"/>
    <property type="match status" value="1"/>
</dbReference>
<dbReference type="GO" id="GO:0009062">
    <property type="term" value="P:fatty acid catabolic process"/>
    <property type="evidence" value="ECO:0007669"/>
    <property type="project" value="TreeGrafter"/>
</dbReference>
<dbReference type="OrthoDB" id="6428749at2759"/>
<evidence type="ECO:0000313" key="2">
    <source>
        <dbReference type="Proteomes" id="UP000276834"/>
    </source>
</evidence>
<organism evidence="1 2">
    <name type="scientific">Chloebia gouldiae</name>
    <name type="common">Gouldian finch</name>
    <name type="synonym">Erythrura gouldiae</name>
    <dbReference type="NCBI Taxonomy" id="44316"/>
    <lineage>
        <taxon>Eukaryota</taxon>
        <taxon>Metazoa</taxon>
        <taxon>Chordata</taxon>
        <taxon>Craniata</taxon>
        <taxon>Vertebrata</taxon>
        <taxon>Euteleostomi</taxon>
        <taxon>Archelosauria</taxon>
        <taxon>Archosauria</taxon>
        <taxon>Dinosauria</taxon>
        <taxon>Saurischia</taxon>
        <taxon>Theropoda</taxon>
        <taxon>Coelurosauria</taxon>
        <taxon>Aves</taxon>
        <taxon>Neognathae</taxon>
        <taxon>Neoaves</taxon>
        <taxon>Telluraves</taxon>
        <taxon>Australaves</taxon>
        <taxon>Passeriformes</taxon>
        <taxon>Passeroidea</taxon>
        <taxon>Passeridae</taxon>
        <taxon>Chloebia</taxon>
    </lineage>
</organism>
<sequence>MGTLALSMKALLCQEMFLLHPTVPPIPFHEQVTCPDFFTLCSSSKGDILDPNLKSQYNTDRLPDLVKRILVIILKPIAYCTEFITKWRQLRLDVILCPMLGPAFNHGYAGKIFGNVP</sequence>
<reference evidence="1 2" key="1">
    <citation type="journal article" date="2018" name="Proc. R. Soc. B">
        <title>A non-coding region near Follistatin controls head colour polymorphism in the Gouldian finch.</title>
        <authorList>
            <person name="Toomey M.B."/>
            <person name="Marques C.I."/>
            <person name="Andrade P."/>
            <person name="Araujo P.M."/>
            <person name="Sabatino S."/>
            <person name="Gazda M.A."/>
            <person name="Afonso S."/>
            <person name="Lopes R.J."/>
            <person name="Corbo J.C."/>
            <person name="Carneiro M."/>
        </authorList>
    </citation>
    <scope>NUCLEOTIDE SEQUENCE [LARGE SCALE GENOMIC DNA]</scope>
    <source>
        <strain evidence="1">Red01</strain>
        <tissue evidence="1">Muscle</tissue>
    </source>
</reference>
<comment type="caution">
    <text evidence="1">The sequence shown here is derived from an EMBL/GenBank/DDBJ whole genome shotgun (WGS) entry which is preliminary data.</text>
</comment>
<dbReference type="PANTHER" id="PTHR45847:SF8">
    <property type="entry name" value="FATTY ACID AMIDE HYDROLASE-RELATED"/>
    <property type="match status" value="1"/>
</dbReference>
<evidence type="ECO:0000313" key="1">
    <source>
        <dbReference type="EMBL" id="RLW05968.1"/>
    </source>
</evidence>
<protein>
    <submittedName>
        <fullName evidence="1">Uncharacterized protein</fullName>
    </submittedName>
</protein>
<keyword evidence="2" id="KW-1185">Reference proteome</keyword>
<dbReference type="Gene3D" id="3.90.1300.10">
    <property type="entry name" value="Amidase signature (AS) domain"/>
    <property type="match status" value="1"/>
</dbReference>
<proteinExistence type="predicted"/>
<dbReference type="GO" id="GO:0017064">
    <property type="term" value="F:fatty acid amide hydrolase activity"/>
    <property type="evidence" value="ECO:0007669"/>
    <property type="project" value="TreeGrafter"/>
</dbReference>